<dbReference type="Gene3D" id="3.30.470.20">
    <property type="entry name" value="ATP-grasp fold, B domain"/>
    <property type="match status" value="1"/>
</dbReference>
<dbReference type="GO" id="GO:0005739">
    <property type="term" value="C:mitochondrion"/>
    <property type="evidence" value="ECO:0007669"/>
    <property type="project" value="TreeGrafter"/>
</dbReference>
<name>A0A8J5HKY8_ZINOF</name>
<dbReference type="FunFam" id="3.30.470.20:FF:000028">
    <property type="entry name" value="Methylcrotonoyl-CoA carboxylase subunit alpha, mitochondrial"/>
    <property type="match status" value="1"/>
</dbReference>
<evidence type="ECO:0000256" key="1">
    <source>
        <dbReference type="ARBA" id="ARBA00001953"/>
    </source>
</evidence>
<dbReference type="FunFam" id="3.40.50.20:FF:000010">
    <property type="entry name" value="Propionyl-CoA carboxylase subunit alpha"/>
    <property type="match status" value="1"/>
</dbReference>
<dbReference type="FunFam" id="3.30.1490.20:FF:000003">
    <property type="entry name" value="acetyl-CoA carboxylase isoform X1"/>
    <property type="match status" value="1"/>
</dbReference>
<evidence type="ECO:0000313" key="11">
    <source>
        <dbReference type="Proteomes" id="UP000734854"/>
    </source>
</evidence>
<evidence type="ECO:0000256" key="5">
    <source>
        <dbReference type="ARBA" id="ARBA00023267"/>
    </source>
</evidence>
<comment type="cofactor">
    <cofactor evidence="1">
        <name>biotin</name>
        <dbReference type="ChEBI" id="CHEBI:57586"/>
    </cofactor>
</comment>
<keyword evidence="5" id="KW-0092">Biotin</keyword>
<evidence type="ECO:0008006" key="12">
    <source>
        <dbReference type="Google" id="ProtNLM"/>
    </source>
</evidence>
<protein>
    <recommendedName>
        <fullName evidence="12">Methylcrotonoyl-CoA carboxylase subunit alpha, mitochondrial</fullName>
    </recommendedName>
</protein>
<dbReference type="InterPro" id="IPR011054">
    <property type="entry name" value="Rudment_hybrid_motif"/>
</dbReference>
<dbReference type="PANTHER" id="PTHR18866:SF33">
    <property type="entry name" value="METHYLCROTONOYL-COA CARBOXYLASE SUBUNIT ALPHA, MITOCHONDRIAL-RELATED"/>
    <property type="match status" value="1"/>
</dbReference>
<dbReference type="PROSITE" id="PS50975">
    <property type="entry name" value="ATP_GRASP"/>
    <property type="match status" value="1"/>
</dbReference>
<accession>A0A8J5HKY8</accession>
<dbReference type="SMART" id="SM00878">
    <property type="entry name" value="Biotin_carb_C"/>
    <property type="match status" value="1"/>
</dbReference>
<keyword evidence="3 6" id="KW-0547">Nucleotide-binding</keyword>
<dbReference type="InterPro" id="IPR016185">
    <property type="entry name" value="PreATP-grasp_dom_sf"/>
</dbReference>
<feature type="domain" description="Biotin carboxylation" evidence="9">
    <location>
        <begin position="44"/>
        <end position="493"/>
    </location>
</feature>
<dbReference type="InterPro" id="IPR050856">
    <property type="entry name" value="Biotin_carboxylase_complex"/>
</dbReference>
<dbReference type="PROSITE" id="PS00866">
    <property type="entry name" value="CPSASE_1"/>
    <property type="match status" value="1"/>
</dbReference>
<evidence type="ECO:0000256" key="3">
    <source>
        <dbReference type="ARBA" id="ARBA00022741"/>
    </source>
</evidence>
<dbReference type="Pfam" id="PF19331">
    <property type="entry name" value="MCCA_BT"/>
    <property type="match status" value="1"/>
</dbReference>
<dbReference type="EMBL" id="JACMSC010000003">
    <property type="protein sequence ID" value="KAG6529618.1"/>
    <property type="molecule type" value="Genomic_DNA"/>
</dbReference>
<evidence type="ECO:0000256" key="6">
    <source>
        <dbReference type="PROSITE-ProRule" id="PRU00409"/>
    </source>
</evidence>
<gene>
    <name evidence="10" type="ORF">ZIOFF_011830</name>
</gene>
<proteinExistence type="predicted"/>
<dbReference type="InterPro" id="IPR005479">
    <property type="entry name" value="CPAse_ATP-bd"/>
</dbReference>
<organism evidence="10 11">
    <name type="scientific">Zingiber officinale</name>
    <name type="common">Ginger</name>
    <name type="synonym">Amomum zingiber</name>
    <dbReference type="NCBI Taxonomy" id="94328"/>
    <lineage>
        <taxon>Eukaryota</taxon>
        <taxon>Viridiplantae</taxon>
        <taxon>Streptophyta</taxon>
        <taxon>Embryophyta</taxon>
        <taxon>Tracheophyta</taxon>
        <taxon>Spermatophyta</taxon>
        <taxon>Magnoliopsida</taxon>
        <taxon>Liliopsida</taxon>
        <taxon>Zingiberales</taxon>
        <taxon>Zingiberaceae</taxon>
        <taxon>Zingiber</taxon>
    </lineage>
</organism>
<evidence type="ECO:0000259" key="9">
    <source>
        <dbReference type="PROSITE" id="PS50979"/>
    </source>
</evidence>
<dbReference type="Pfam" id="PF00289">
    <property type="entry name" value="Biotin_carb_N"/>
    <property type="match status" value="1"/>
</dbReference>
<sequence>MTIMATLVRRRPPIGTLIWNSHPGFSLRRFFSSPAAAAGEPERGIEKILVANRGEIACRIMRTAKRLGIRTVAVYSDADSSSLHVKSADEAVRIGPPPARASYLNASAIVEAARRTGAQAVHPGYGFLSESADFAQLCETEGLIFIGPPASAIRDMGDKSASKRIMGAAGVPLVPGYHGDNQDANLLKLEAEKIGYPILIKPTHGGGGKGMRIVQRPDEFIEAFLGAQREAAASFGINTILLEKYITHPRHVEVQVFGDKHGNVIHLNERDCSVQRRHQKIIEEAPAPNVTHEFRSHLGKAAVSSAKAVGYYSAGTVEFIMDTISGEFYFMEMNTRLQVEHPVTELIVGQDLVEWQIHVANGGHLPLNQEQVPLNGHSFEARIYAENVPKGFLPATGTLHHYRPVPVSSTVRVETGVEEGDTVSMHYDPMIAKLVVWGENRSAALGKLKNCLHNFQVVTSDLPWNKLFLVEFVQPNRFKVKDVMEHALKYIKNDYLVLATRKISLKEMYDVAMQNATVVAACICEVEKITSRETIPSDNPLLSLWYSHTPFRMHHNAKRLIELEWDKELIGSFEEILKLVITYQPDGSYLVETEGGGPPGLEVKVMHVGNRDYRVDVNGLQTDVTLAIYSKERNKHFEVWQGKHHHHFRQSAKLHQSSEDNLHLGGARFSARKSPGQCIMINLAQKFVTFKLSRGQRHVEGRADVGREAILQYGVRALYFAGGLPEVRATTASNVSVCVSLFAIKQEARESLRAYIQRFNKVAMDIPTATSEIMMNAFTQGLVDGDFFRSLIRKPPRDYDHMLHRANEYINVEEAQAARKKETPAERAPPAERKSHVAHQRPRGPRAEAIRAHPRPHVQEVAAERPRTKKRWTPMFCSFHRTYTHNTKDCRSLPLIAHPVPRGAGRRSPSADRR</sequence>
<dbReference type="InterPro" id="IPR005481">
    <property type="entry name" value="BC-like_N"/>
</dbReference>
<dbReference type="SUPFAM" id="SSF56059">
    <property type="entry name" value="Glutathione synthetase ATP-binding domain-like"/>
    <property type="match status" value="1"/>
</dbReference>
<evidence type="ECO:0000313" key="10">
    <source>
        <dbReference type="EMBL" id="KAG6529618.1"/>
    </source>
</evidence>
<evidence type="ECO:0000256" key="7">
    <source>
        <dbReference type="SAM" id="MobiDB-lite"/>
    </source>
</evidence>
<dbReference type="PANTHER" id="PTHR18866">
    <property type="entry name" value="CARBOXYLASE:PYRUVATE/ACETYL-COA/PROPIONYL-COA CARBOXYLASE"/>
    <property type="match status" value="1"/>
</dbReference>
<dbReference type="InterPro" id="IPR011764">
    <property type="entry name" value="Biotin_carboxylation_dom"/>
</dbReference>
<dbReference type="InterPro" id="IPR011761">
    <property type="entry name" value="ATP-grasp"/>
</dbReference>
<keyword evidence="4 6" id="KW-0067">ATP-binding</keyword>
<dbReference type="Proteomes" id="UP000734854">
    <property type="component" value="Unassembled WGS sequence"/>
</dbReference>
<dbReference type="GO" id="GO:0004485">
    <property type="term" value="F:methylcrotonoyl-CoA carboxylase activity"/>
    <property type="evidence" value="ECO:0007669"/>
    <property type="project" value="TreeGrafter"/>
</dbReference>
<evidence type="ECO:0000256" key="4">
    <source>
        <dbReference type="ARBA" id="ARBA00022840"/>
    </source>
</evidence>
<reference evidence="10 11" key="1">
    <citation type="submission" date="2020-08" db="EMBL/GenBank/DDBJ databases">
        <title>Plant Genome Project.</title>
        <authorList>
            <person name="Zhang R.-G."/>
        </authorList>
    </citation>
    <scope>NUCLEOTIDE SEQUENCE [LARGE SCALE GENOMIC DNA]</scope>
    <source>
        <tissue evidence="10">Rhizome</tissue>
    </source>
</reference>
<feature type="domain" description="ATP-grasp" evidence="8">
    <location>
        <begin position="163"/>
        <end position="361"/>
    </location>
</feature>
<keyword evidence="2" id="KW-0436">Ligase</keyword>
<dbReference type="AlphaFoldDB" id="A0A8J5HKY8"/>
<dbReference type="PROSITE" id="PS50979">
    <property type="entry name" value="BC"/>
    <property type="match status" value="1"/>
</dbReference>
<keyword evidence="11" id="KW-1185">Reference proteome</keyword>
<feature type="region of interest" description="Disordered" evidence="7">
    <location>
        <begin position="815"/>
        <end position="849"/>
    </location>
</feature>
<dbReference type="PROSITE" id="PS00867">
    <property type="entry name" value="CPSASE_2"/>
    <property type="match status" value="1"/>
</dbReference>
<dbReference type="SUPFAM" id="SSF52440">
    <property type="entry name" value="PreATP-grasp domain"/>
    <property type="match status" value="1"/>
</dbReference>
<comment type="caution">
    <text evidence="10">The sequence shown here is derived from an EMBL/GenBank/DDBJ whole genome shotgun (WGS) entry which is preliminary data.</text>
</comment>
<dbReference type="GO" id="GO:0005524">
    <property type="term" value="F:ATP binding"/>
    <property type="evidence" value="ECO:0007669"/>
    <property type="project" value="UniProtKB-UniRule"/>
</dbReference>
<dbReference type="Pfam" id="PF02785">
    <property type="entry name" value="Biotin_carb_C"/>
    <property type="match status" value="1"/>
</dbReference>
<dbReference type="SUPFAM" id="SSF51246">
    <property type="entry name" value="Rudiment single hybrid motif"/>
    <property type="match status" value="1"/>
</dbReference>
<dbReference type="InterPro" id="IPR005482">
    <property type="entry name" value="Biotin_COase_C"/>
</dbReference>
<evidence type="ECO:0000256" key="2">
    <source>
        <dbReference type="ARBA" id="ARBA00022598"/>
    </source>
</evidence>
<feature type="compositionally biased region" description="Basic and acidic residues" evidence="7">
    <location>
        <begin position="816"/>
        <end position="835"/>
    </location>
</feature>
<dbReference type="Pfam" id="PF02786">
    <property type="entry name" value="CPSase_L_D2"/>
    <property type="match status" value="1"/>
</dbReference>
<evidence type="ECO:0000259" key="8">
    <source>
        <dbReference type="PROSITE" id="PS50975"/>
    </source>
</evidence>
<dbReference type="InterPro" id="IPR045774">
    <property type="entry name" value="MCCA_BT_dom"/>
</dbReference>
<dbReference type="GO" id="GO:0046872">
    <property type="term" value="F:metal ion binding"/>
    <property type="evidence" value="ECO:0007669"/>
    <property type="project" value="InterPro"/>
</dbReference>